<dbReference type="Proteomes" id="UP000008144">
    <property type="component" value="Unassembled WGS sequence"/>
</dbReference>
<feature type="compositionally biased region" description="Low complexity" evidence="2">
    <location>
        <begin position="114"/>
        <end position="124"/>
    </location>
</feature>
<reference evidence="4" key="1">
    <citation type="journal article" date="2002" name="Science">
        <title>The draft genome of Ciona intestinalis: insights into chordate and vertebrate origins.</title>
        <authorList>
            <person name="Dehal P."/>
            <person name="Satou Y."/>
            <person name="Campbell R.K."/>
            <person name="Chapman J."/>
            <person name="Degnan B."/>
            <person name="De Tomaso A."/>
            <person name="Davidson B."/>
            <person name="Di Gregorio A."/>
            <person name="Gelpke M."/>
            <person name="Goodstein D.M."/>
            <person name="Harafuji N."/>
            <person name="Hastings K.E."/>
            <person name="Ho I."/>
            <person name="Hotta K."/>
            <person name="Huang W."/>
            <person name="Kawashima T."/>
            <person name="Lemaire P."/>
            <person name="Martinez D."/>
            <person name="Meinertzhagen I.A."/>
            <person name="Necula S."/>
            <person name="Nonaka M."/>
            <person name="Putnam N."/>
            <person name="Rash S."/>
            <person name="Saiga H."/>
            <person name="Satake M."/>
            <person name="Terry A."/>
            <person name="Yamada L."/>
            <person name="Wang H.G."/>
            <person name="Awazu S."/>
            <person name="Azumi K."/>
            <person name="Boore J."/>
            <person name="Branno M."/>
            <person name="Chin-Bow S."/>
            <person name="DeSantis R."/>
            <person name="Doyle S."/>
            <person name="Francino P."/>
            <person name="Keys D.N."/>
            <person name="Haga S."/>
            <person name="Hayashi H."/>
            <person name="Hino K."/>
            <person name="Imai K.S."/>
            <person name="Inaba K."/>
            <person name="Kano S."/>
            <person name="Kobayashi K."/>
            <person name="Kobayashi M."/>
            <person name="Lee B.I."/>
            <person name="Makabe K.W."/>
            <person name="Manohar C."/>
            <person name="Matassi G."/>
            <person name="Medina M."/>
            <person name="Mochizuki Y."/>
            <person name="Mount S."/>
            <person name="Morishita T."/>
            <person name="Miura S."/>
            <person name="Nakayama A."/>
            <person name="Nishizaka S."/>
            <person name="Nomoto H."/>
            <person name="Ohta F."/>
            <person name="Oishi K."/>
            <person name="Rigoutsos I."/>
            <person name="Sano M."/>
            <person name="Sasaki A."/>
            <person name="Sasakura Y."/>
            <person name="Shoguchi E."/>
            <person name="Shin-i T."/>
            <person name="Spagnuolo A."/>
            <person name="Stainier D."/>
            <person name="Suzuki M.M."/>
            <person name="Tassy O."/>
            <person name="Takatori N."/>
            <person name="Tokuoka M."/>
            <person name="Yagi K."/>
            <person name="Yoshizaki F."/>
            <person name="Wada S."/>
            <person name="Zhang C."/>
            <person name="Hyatt P.D."/>
            <person name="Larimer F."/>
            <person name="Detter C."/>
            <person name="Doggett N."/>
            <person name="Glavina T."/>
            <person name="Hawkins T."/>
            <person name="Richardson P."/>
            <person name="Lucas S."/>
            <person name="Kohara Y."/>
            <person name="Levine M."/>
            <person name="Satoh N."/>
            <person name="Rokhsar D.S."/>
        </authorList>
    </citation>
    <scope>NUCLEOTIDE SEQUENCE [LARGE SCALE GENOMIC DNA]</scope>
</reference>
<organism evidence="3 4">
    <name type="scientific">Ciona intestinalis</name>
    <name type="common">Transparent sea squirt</name>
    <name type="synonym">Ascidia intestinalis</name>
    <dbReference type="NCBI Taxonomy" id="7719"/>
    <lineage>
        <taxon>Eukaryota</taxon>
        <taxon>Metazoa</taxon>
        <taxon>Chordata</taxon>
        <taxon>Tunicata</taxon>
        <taxon>Ascidiacea</taxon>
        <taxon>Phlebobranchia</taxon>
        <taxon>Cionidae</taxon>
        <taxon>Ciona</taxon>
    </lineage>
</organism>
<gene>
    <name evidence="3" type="primary">not5</name>
</gene>
<feature type="compositionally biased region" description="Basic and acidic residues" evidence="2">
    <location>
        <begin position="62"/>
        <end position="76"/>
    </location>
</feature>
<dbReference type="Ensembl" id="ENSCINT00000005387.3">
    <property type="protein sequence ID" value="ENSCINP00000005387.3"/>
    <property type="gene ID" value="ENSCING00000002648.3"/>
</dbReference>
<feature type="coiled-coil region" evidence="1">
    <location>
        <begin position="327"/>
        <end position="375"/>
    </location>
</feature>
<protein>
    <submittedName>
        <fullName evidence="3">Uncharacterized protein</fullName>
    </submittedName>
</protein>
<feature type="compositionally biased region" description="Basic and acidic residues" evidence="2">
    <location>
        <begin position="223"/>
        <end position="233"/>
    </location>
</feature>
<dbReference type="InParanoid" id="F7AIW6"/>
<reference evidence="3" key="3">
    <citation type="submission" date="2025-09" db="UniProtKB">
        <authorList>
            <consortium name="Ensembl"/>
        </authorList>
    </citation>
    <scope>IDENTIFICATION</scope>
</reference>
<feature type="coiled-coil region" evidence="1">
    <location>
        <begin position="244"/>
        <end position="288"/>
    </location>
</feature>
<feature type="region of interest" description="Disordered" evidence="2">
    <location>
        <begin position="171"/>
        <end position="193"/>
    </location>
</feature>
<keyword evidence="1" id="KW-0175">Coiled coil</keyword>
<dbReference type="GeneTree" id="ENSGT00390000003689"/>
<dbReference type="HOGENOM" id="CLU_725532_0_0_1"/>
<reference evidence="3" key="2">
    <citation type="submission" date="2025-08" db="UniProtKB">
        <authorList>
            <consortium name="Ensembl"/>
        </authorList>
    </citation>
    <scope>IDENTIFICATION</scope>
</reference>
<evidence type="ECO:0000313" key="4">
    <source>
        <dbReference type="Proteomes" id="UP000008144"/>
    </source>
</evidence>
<accession>F7AIW6</accession>
<keyword evidence="4" id="KW-1185">Reference proteome</keyword>
<sequence length="381" mass="42697">MTPCDHEAGDNLGLDIKLRQERIRQSERYREILENPEIITFGQWRVKQEGNYAPEEMYGATERTRIRSSTDSDARSPTRGTKPLIEENGFGDCDVINGNVNNNGAVITKSHGVNNQDNSSGSDTDSSHDTYNADEEQSLSVFDDLPSLNSTAMMADYSVSLCSNASDLPAVDASEHEETPSPITPTPAPKAPNKTINKLLKGGLNGIVDSPFFSRPYQQSSPLRERVASDDMSKSSAASGVDLAERMEEMLVEHKIVRDALEQLYKSLDKEERQKEKLETENRKLWQQNVDMTKEVIRLTKLLGLTKSKESQTDPHLMKNTWYKTELRSVEGEIKEAADHLKEVKALKENFNQKIDAAEQKLTQLLKKVDSEVKHGNSDPT</sequence>
<evidence type="ECO:0000256" key="1">
    <source>
        <dbReference type="SAM" id="Coils"/>
    </source>
</evidence>
<name>F7AIW6_CIOIN</name>
<dbReference type="AlphaFoldDB" id="F7AIW6"/>
<feature type="region of interest" description="Disordered" evidence="2">
    <location>
        <begin position="213"/>
        <end position="235"/>
    </location>
</feature>
<proteinExistence type="predicted"/>
<evidence type="ECO:0000313" key="3">
    <source>
        <dbReference type="Ensembl" id="ENSCINP00000005387.3"/>
    </source>
</evidence>
<feature type="region of interest" description="Disordered" evidence="2">
    <location>
        <begin position="56"/>
        <end position="92"/>
    </location>
</feature>
<evidence type="ECO:0000256" key="2">
    <source>
        <dbReference type="SAM" id="MobiDB-lite"/>
    </source>
</evidence>
<dbReference type="OMA" id="AMMADYS"/>
<feature type="region of interest" description="Disordered" evidence="2">
    <location>
        <begin position="107"/>
        <end position="138"/>
    </location>
</feature>